<keyword evidence="7 12" id="KW-0067">ATP-binding</keyword>
<dbReference type="EMBL" id="DS985247">
    <property type="protein sequence ID" value="EDV23126.1"/>
    <property type="molecule type" value="Genomic_DNA"/>
</dbReference>
<dbReference type="InterPro" id="IPR034907">
    <property type="entry name" value="NDK-like_dom"/>
</dbReference>
<evidence type="ECO:0000256" key="12">
    <source>
        <dbReference type="RuleBase" id="RU004013"/>
    </source>
</evidence>
<dbReference type="Pfam" id="PF00334">
    <property type="entry name" value="NDK"/>
    <property type="match status" value="1"/>
</dbReference>
<dbReference type="CTD" id="6755571"/>
<dbReference type="HOGENOM" id="CLU_060216_8_0_1"/>
<dbReference type="PROSITE" id="PS00469">
    <property type="entry name" value="NDPK"/>
    <property type="match status" value="1"/>
</dbReference>
<dbReference type="PROSITE" id="PS51374">
    <property type="entry name" value="NDPK_LIKE"/>
    <property type="match status" value="1"/>
</dbReference>
<evidence type="ECO:0000259" key="13">
    <source>
        <dbReference type="SMART" id="SM00562"/>
    </source>
</evidence>
<comment type="caution">
    <text evidence="10">Lacks conserved residue(s) required for the propagation of feature annotation.</text>
</comment>
<keyword evidence="8" id="KW-0460">Magnesium</keyword>
<evidence type="ECO:0000256" key="8">
    <source>
        <dbReference type="ARBA" id="ARBA00022842"/>
    </source>
</evidence>
<evidence type="ECO:0000256" key="7">
    <source>
        <dbReference type="ARBA" id="ARBA00022840"/>
    </source>
</evidence>
<keyword evidence="5 12" id="KW-0547">Nucleotide-binding</keyword>
<dbReference type="Gene3D" id="3.30.70.141">
    <property type="entry name" value="Nucleoside diphosphate kinase-like domain"/>
    <property type="match status" value="1"/>
</dbReference>
<dbReference type="SMART" id="SM00562">
    <property type="entry name" value="NDK"/>
    <property type="match status" value="1"/>
</dbReference>
<keyword evidence="2" id="KW-0963">Cytoplasm</keyword>
<dbReference type="OrthoDB" id="25346at2759"/>
<keyword evidence="4" id="KW-0479">Metal-binding</keyword>
<dbReference type="AlphaFoldDB" id="B3S2N2"/>
<dbReference type="InterPro" id="IPR001564">
    <property type="entry name" value="Nucleoside_diP_kinase"/>
</dbReference>
<dbReference type="RefSeq" id="XP_002114036.1">
    <property type="nucleotide sequence ID" value="XM_002114000.1"/>
</dbReference>
<evidence type="ECO:0000256" key="5">
    <source>
        <dbReference type="ARBA" id="ARBA00022741"/>
    </source>
</evidence>
<evidence type="ECO:0000313" key="15">
    <source>
        <dbReference type="Proteomes" id="UP000009022"/>
    </source>
</evidence>
<keyword evidence="9" id="KW-0546">Nucleotide metabolism</keyword>
<dbReference type="OMA" id="YHRLTSF"/>
<dbReference type="GO" id="GO:0006228">
    <property type="term" value="P:UTP biosynthetic process"/>
    <property type="evidence" value="ECO:0007669"/>
    <property type="project" value="InterPro"/>
</dbReference>
<dbReference type="STRING" id="10228.B3S2N2"/>
<evidence type="ECO:0000256" key="2">
    <source>
        <dbReference type="ARBA" id="ARBA00022490"/>
    </source>
</evidence>
<dbReference type="KEGG" id="tad:TRIADDRAFT_58087"/>
<evidence type="ECO:0000256" key="1">
    <source>
        <dbReference type="ARBA" id="ARBA00008142"/>
    </source>
</evidence>
<evidence type="ECO:0000313" key="14">
    <source>
        <dbReference type="EMBL" id="EDV23126.1"/>
    </source>
</evidence>
<name>B3S2N2_TRIAD</name>
<dbReference type="GeneID" id="6755571"/>
<dbReference type="PhylomeDB" id="B3S2N2"/>
<evidence type="ECO:0000256" key="4">
    <source>
        <dbReference type="ARBA" id="ARBA00022723"/>
    </source>
</evidence>
<gene>
    <name evidence="14" type="ORF">TRIADDRAFT_58087</name>
</gene>
<dbReference type="Proteomes" id="UP000009022">
    <property type="component" value="Unassembled WGS sequence"/>
</dbReference>
<dbReference type="FunCoup" id="B3S2N2">
    <property type="interactions" value="1333"/>
</dbReference>
<dbReference type="eggNOG" id="KOG0888">
    <property type="taxonomic scope" value="Eukaryota"/>
</dbReference>
<dbReference type="SUPFAM" id="SSF54919">
    <property type="entry name" value="Nucleoside diphosphate kinase, NDK"/>
    <property type="match status" value="1"/>
</dbReference>
<dbReference type="InParanoid" id="B3S2N2"/>
<evidence type="ECO:0000256" key="9">
    <source>
        <dbReference type="ARBA" id="ARBA00023080"/>
    </source>
</evidence>
<sequence length="152" mass="17171">MAKIQATLAIFKPDIMLHPSRVQKIQQLIEKNGIKVFRKKPLTMDVNTAEKFYGEHQGKFFYPRLVNLMTGGPATIAILVGNNAITHWRDLIGPSRSHRARSSHPSTIRAIYGLTDTRNAVHGSDSVESAAREIQFFFPELDYDDCVKQCKT</sequence>
<dbReference type="PRINTS" id="PR01243">
    <property type="entry name" value="NUCDPKINASE"/>
</dbReference>
<keyword evidence="3 12" id="KW-0808">Transferase</keyword>
<accession>B3S2N2</accession>
<evidence type="ECO:0000256" key="10">
    <source>
        <dbReference type="PROSITE-ProRule" id="PRU00706"/>
    </source>
</evidence>
<organism evidence="14 15">
    <name type="scientific">Trichoplax adhaerens</name>
    <name type="common">Trichoplax reptans</name>
    <dbReference type="NCBI Taxonomy" id="10228"/>
    <lineage>
        <taxon>Eukaryota</taxon>
        <taxon>Metazoa</taxon>
        <taxon>Placozoa</taxon>
        <taxon>Uniplacotomia</taxon>
        <taxon>Trichoplacea</taxon>
        <taxon>Trichoplacidae</taxon>
        <taxon>Trichoplax</taxon>
    </lineage>
</organism>
<reference evidence="14 15" key="1">
    <citation type="journal article" date="2008" name="Nature">
        <title>The Trichoplax genome and the nature of placozoans.</title>
        <authorList>
            <person name="Srivastava M."/>
            <person name="Begovic E."/>
            <person name="Chapman J."/>
            <person name="Putnam N.H."/>
            <person name="Hellsten U."/>
            <person name="Kawashima T."/>
            <person name="Kuo A."/>
            <person name="Mitros T."/>
            <person name="Salamov A."/>
            <person name="Carpenter M.L."/>
            <person name="Signorovitch A.Y."/>
            <person name="Moreno M.A."/>
            <person name="Kamm K."/>
            <person name="Grimwood J."/>
            <person name="Schmutz J."/>
            <person name="Shapiro H."/>
            <person name="Grigoriev I.V."/>
            <person name="Buss L.W."/>
            <person name="Schierwater B."/>
            <person name="Dellaporta S.L."/>
            <person name="Rokhsar D.S."/>
        </authorList>
    </citation>
    <scope>NUCLEOTIDE SEQUENCE [LARGE SCALE GENOMIC DNA]</scope>
    <source>
        <strain evidence="14 15">Grell-BS-1999</strain>
    </source>
</reference>
<proteinExistence type="inferred from homology"/>
<dbReference type="GO" id="GO:0046872">
    <property type="term" value="F:metal ion binding"/>
    <property type="evidence" value="ECO:0007669"/>
    <property type="project" value="UniProtKB-KW"/>
</dbReference>
<dbReference type="PANTHER" id="PTHR46161:SF3">
    <property type="entry name" value="NUCLEOSIDE DIPHOSPHATE KINASE DDB_G0292928-RELATED"/>
    <property type="match status" value="1"/>
</dbReference>
<keyword evidence="15" id="KW-1185">Reference proteome</keyword>
<protein>
    <recommendedName>
        <fullName evidence="12">Nucleoside diphosphate kinase</fullName>
        <ecNumber evidence="12">2.7.4.6</ecNumber>
    </recommendedName>
</protein>
<dbReference type="GO" id="GO:0006241">
    <property type="term" value="P:CTP biosynthetic process"/>
    <property type="evidence" value="ECO:0007669"/>
    <property type="project" value="InterPro"/>
</dbReference>
<dbReference type="GO" id="GO:0004550">
    <property type="term" value="F:nucleoside diphosphate kinase activity"/>
    <property type="evidence" value="ECO:0007669"/>
    <property type="project" value="UniProtKB-EC"/>
</dbReference>
<evidence type="ECO:0000256" key="6">
    <source>
        <dbReference type="ARBA" id="ARBA00022777"/>
    </source>
</evidence>
<dbReference type="PANTHER" id="PTHR46161">
    <property type="entry name" value="NUCLEOSIDE DIPHOSPHATE KINASE"/>
    <property type="match status" value="1"/>
</dbReference>
<keyword evidence="6 12" id="KW-0418">Kinase</keyword>
<evidence type="ECO:0000256" key="3">
    <source>
        <dbReference type="ARBA" id="ARBA00022679"/>
    </source>
</evidence>
<dbReference type="InterPro" id="IPR036850">
    <property type="entry name" value="NDK-like_dom_sf"/>
</dbReference>
<feature type="domain" description="Nucleoside diphosphate kinase-like" evidence="13">
    <location>
        <begin position="4"/>
        <end position="145"/>
    </location>
</feature>
<dbReference type="EC" id="2.7.4.6" evidence="12"/>
<evidence type="ECO:0000256" key="11">
    <source>
        <dbReference type="RuleBase" id="RU004011"/>
    </source>
</evidence>
<dbReference type="GO" id="GO:0005524">
    <property type="term" value="F:ATP binding"/>
    <property type="evidence" value="ECO:0007669"/>
    <property type="project" value="UniProtKB-KW"/>
</dbReference>
<dbReference type="InterPro" id="IPR023005">
    <property type="entry name" value="Nucleoside_diP_kinase_AS"/>
</dbReference>
<comment type="catalytic activity">
    <reaction evidence="12">
        <text>a 2'-deoxyribonucleoside 5'-diphosphate + ATP = a 2'-deoxyribonucleoside 5'-triphosphate + ADP</text>
        <dbReference type="Rhea" id="RHEA:44640"/>
        <dbReference type="ChEBI" id="CHEBI:30616"/>
        <dbReference type="ChEBI" id="CHEBI:61560"/>
        <dbReference type="ChEBI" id="CHEBI:73316"/>
        <dbReference type="ChEBI" id="CHEBI:456216"/>
        <dbReference type="EC" id="2.7.4.6"/>
    </reaction>
</comment>
<comment type="similarity">
    <text evidence="1 10 11">Belongs to the NDK family.</text>
</comment>
<dbReference type="GO" id="GO:0006183">
    <property type="term" value="P:GTP biosynthetic process"/>
    <property type="evidence" value="ECO:0007669"/>
    <property type="project" value="InterPro"/>
</dbReference>